<dbReference type="OrthoDB" id="2432117at2759"/>
<dbReference type="PANTHER" id="PTHR33266:SF1">
    <property type="entry name" value="F-BOX DOMAIN-CONTAINING PROTEIN"/>
    <property type="match status" value="1"/>
</dbReference>
<keyword evidence="2" id="KW-1185">Reference proteome</keyword>
<gene>
    <name evidence="1" type="ORF">RFULGI_LOCUS19744</name>
</gene>
<dbReference type="AlphaFoldDB" id="A0A9N9PI05"/>
<sequence length="95" mass="10883">EDEEIVQKAFNRTFQDPSNLSKRFIQFIDKCLDEYNTIGSYYYAPYSTLIQASGVGKSKLLINVAEEIMTVYCCLRKPESSGYPPRSDIAKMLIK</sequence>
<dbReference type="Proteomes" id="UP000789396">
    <property type="component" value="Unassembled WGS sequence"/>
</dbReference>
<protein>
    <submittedName>
        <fullName evidence="1">10162_t:CDS:1</fullName>
    </submittedName>
</protein>
<feature type="non-terminal residue" evidence="1">
    <location>
        <position position="95"/>
    </location>
</feature>
<accession>A0A9N9PI05</accession>
<dbReference type="EMBL" id="CAJVPZ010101676">
    <property type="protein sequence ID" value="CAG8822162.1"/>
    <property type="molecule type" value="Genomic_DNA"/>
</dbReference>
<reference evidence="1" key="1">
    <citation type="submission" date="2021-06" db="EMBL/GenBank/DDBJ databases">
        <authorList>
            <person name="Kallberg Y."/>
            <person name="Tangrot J."/>
            <person name="Rosling A."/>
        </authorList>
    </citation>
    <scope>NUCLEOTIDE SEQUENCE</scope>
    <source>
        <strain evidence="1">IN212</strain>
    </source>
</reference>
<name>A0A9N9PI05_9GLOM</name>
<dbReference type="PANTHER" id="PTHR33266">
    <property type="entry name" value="CHROMOSOME 15, WHOLE GENOME SHOTGUN SEQUENCE"/>
    <property type="match status" value="1"/>
</dbReference>
<organism evidence="1 2">
    <name type="scientific">Racocetra fulgida</name>
    <dbReference type="NCBI Taxonomy" id="60492"/>
    <lineage>
        <taxon>Eukaryota</taxon>
        <taxon>Fungi</taxon>
        <taxon>Fungi incertae sedis</taxon>
        <taxon>Mucoromycota</taxon>
        <taxon>Glomeromycotina</taxon>
        <taxon>Glomeromycetes</taxon>
        <taxon>Diversisporales</taxon>
        <taxon>Gigasporaceae</taxon>
        <taxon>Racocetra</taxon>
    </lineage>
</organism>
<evidence type="ECO:0000313" key="1">
    <source>
        <dbReference type="EMBL" id="CAG8822162.1"/>
    </source>
</evidence>
<proteinExistence type="predicted"/>
<feature type="non-terminal residue" evidence="1">
    <location>
        <position position="1"/>
    </location>
</feature>
<evidence type="ECO:0000313" key="2">
    <source>
        <dbReference type="Proteomes" id="UP000789396"/>
    </source>
</evidence>
<comment type="caution">
    <text evidence="1">The sequence shown here is derived from an EMBL/GenBank/DDBJ whole genome shotgun (WGS) entry which is preliminary data.</text>
</comment>